<evidence type="ECO:0000313" key="4">
    <source>
        <dbReference type="Proteomes" id="UP000289326"/>
    </source>
</evidence>
<dbReference type="Gene3D" id="3.30.230.30">
    <property type="entry name" value="Impact, N-terminal domain"/>
    <property type="match status" value="1"/>
</dbReference>
<evidence type="ECO:0000256" key="1">
    <source>
        <dbReference type="ARBA" id="ARBA00007665"/>
    </source>
</evidence>
<reference evidence="3 4" key="1">
    <citation type="submission" date="2019-01" db="EMBL/GenBank/DDBJ databases">
        <title>Complete sequence and annotation of the Mycoplasma phocirhinis strain 852T genome.</title>
        <authorList>
            <person name="Frasca S.Jr."/>
            <person name="Kutish G.F."/>
            <person name="Castellanos Gell J."/>
            <person name="Michaels D.L."/>
            <person name="Brown D.R."/>
        </authorList>
    </citation>
    <scope>NUCLEOTIDE SEQUENCE [LARGE SCALE GENOMIC DNA]</scope>
    <source>
        <strain evidence="3 4">852</strain>
    </source>
</reference>
<dbReference type="InterPro" id="IPR001498">
    <property type="entry name" value="Impact_N"/>
</dbReference>
<keyword evidence="4" id="KW-1185">Reference proteome</keyword>
<dbReference type="KEGG" id="mphi:EG856_02595"/>
<dbReference type="EMBL" id="CP034841">
    <property type="protein sequence ID" value="QBF34792.1"/>
    <property type="molecule type" value="Genomic_DNA"/>
</dbReference>
<name>A0A4V0ZAI2_9BACT</name>
<dbReference type="OrthoDB" id="9813771at2"/>
<organism evidence="3 4">
    <name type="scientific">Mycoplasmopsis phocirhinis</name>
    <dbReference type="NCBI Taxonomy" id="142650"/>
    <lineage>
        <taxon>Bacteria</taxon>
        <taxon>Bacillati</taxon>
        <taxon>Mycoplasmatota</taxon>
        <taxon>Mycoplasmoidales</taxon>
        <taxon>Metamycoplasmataceae</taxon>
        <taxon>Mycoplasmopsis</taxon>
    </lineage>
</organism>
<evidence type="ECO:0000313" key="3">
    <source>
        <dbReference type="EMBL" id="QBF34792.1"/>
    </source>
</evidence>
<protein>
    <submittedName>
        <fullName evidence="3">YigZ family protein</fullName>
    </submittedName>
</protein>
<dbReference type="GO" id="GO:0005737">
    <property type="term" value="C:cytoplasm"/>
    <property type="evidence" value="ECO:0007669"/>
    <property type="project" value="TreeGrafter"/>
</dbReference>
<dbReference type="Pfam" id="PF01205">
    <property type="entry name" value="Impact_N"/>
    <property type="match status" value="1"/>
</dbReference>
<dbReference type="GO" id="GO:0006446">
    <property type="term" value="P:regulation of translational initiation"/>
    <property type="evidence" value="ECO:0007669"/>
    <property type="project" value="TreeGrafter"/>
</dbReference>
<dbReference type="PANTHER" id="PTHR16301">
    <property type="entry name" value="IMPACT-RELATED"/>
    <property type="match status" value="1"/>
</dbReference>
<proteinExistence type="inferred from homology"/>
<dbReference type="PANTHER" id="PTHR16301:SF20">
    <property type="entry name" value="IMPACT FAMILY MEMBER YIGZ"/>
    <property type="match status" value="1"/>
</dbReference>
<dbReference type="InterPro" id="IPR023582">
    <property type="entry name" value="Impact"/>
</dbReference>
<dbReference type="AlphaFoldDB" id="A0A4V0ZAI2"/>
<gene>
    <name evidence="3" type="ORF">EG856_02595</name>
</gene>
<sequence length="122" mass="13733">MKIFEYEIKKSKFYSICLKIQSKQEVKSLNIELWKTHKKATHICYGYSFLNDGVINAGFEDDGEPKGTAGKPIRDLLIKTNTHNLVIFVIRYFGGIKLGSGGLAKAYIKSASIALNEFKKVI</sequence>
<dbReference type="InterPro" id="IPR020568">
    <property type="entry name" value="Ribosomal_Su5_D2-typ_SF"/>
</dbReference>
<comment type="similarity">
    <text evidence="1">Belongs to the IMPACT family.</text>
</comment>
<evidence type="ECO:0000259" key="2">
    <source>
        <dbReference type="Pfam" id="PF01205"/>
    </source>
</evidence>
<dbReference type="InterPro" id="IPR036956">
    <property type="entry name" value="Impact_N_sf"/>
</dbReference>
<dbReference type="Proteomes" id="UP000289326">
    <property type="component" value="Chromosome"/>
</dbReference>
<dbReference type="SUPFAM" id="SSF54211">
    <property type="entry name" value="Ribosomal protein S5 domain 2-like"/>
    <property type="match status" value="1"/>
</dbReference>
<accession>A0A4V0ZAI2</accession>
<feature type="domain" description="Impact N-terminal" evidence="2">
    <location>
        <begin position="9"/>
        <end position="114"/>
    </location>
</feature>